<feature type="transmembrane region" description="Helical" evidence="5">
    <location>
        <begin position="90"/>
        <end position="115"/>
    </location>
</feature>
<feature type="transmembrane region" description="Helical" evidence="5">
    <location>
        <begin position="9"/>
        <end position="29"/>
    </location>
</feature>
<dbReference type="Pfam" id="PF01284">
    <property type="entry name" value="MARVEL"/>
    <property type="match status" value="1"/>
</dbReference>
<gene>
    <name evidence="7" type="ORF">ZT1A5_G7781</name>
</gene>
<proteinExistence type="predicted"/>
<feature type="domain" description="MARVEL" evidence="6">
    <location>
        <begin position="8"/>
        <end position="142"/>
    </location>
</feature>
<dbReference type="GO" id="GO:0016020">
    <property type="term" value="C:membrane"/>
    <property type="evidence" value="ECO:0007669"/>
    <property type="project" value="UniProtKB-SubCell"/>
</dbReference>
<comment type="subcellular location">
    <subcellularLocation>
        <location evidence="1">Membrane</location>
        <topology evidence="1">Multi-pass membrane protein</topology>
    </subcellularLocation>
</comment>
<evidence type="ECO:0000256" key="5">
    <source>
        <dbReference type="SAM" id="Phobius"/>
    </source>
</evidence>
<evidence type="ECO:0000313" key="7">
    <source>
        <dbReference type="EMBL" id="SMY26338.1"/>
    </source>
</evidence>
<reference evidence="7 8" key="1">
    <citation type="submission" date="2016-10" db="EMBL/GenBank/DDBJ databases">
        <authorList>
            <person name="Varghese N."/>
        </authorList>
    </citation>
    <scope>NUCLEOTIDE SEQUENCE [LARGE SCALE GENOMIC DNA]</scope>
</reference>
<dbReference type="AlphaFoldDB" id="A0A1Y6LSE6"/>
<evidence type="ECO:0000259" key="6">
    <source>
        <dbReference type="Pfam" id="PF01284"/>
    </source>
</evidence>
<accession>A0A1Y6LSE6</accession>
<evidence type="ECO:0000256" key="1">
    <source>
        <dbReference type="ARBA" id="ARBA00004141"/>
    </source>
</evidence>
<feature type="transmembrane region" description="Helical" evidence="5">
    <location>
        <begin position="62"/>
        <end position="83"/>
    </location>
</feature>
<name>A0A1Y6LSE6_ZYMTR</name>
<keyword evidence="2 5" id="KW-0812">Transmembrane</keyword>
<sequence>MEGSRIGAWIARILQLISAAVVIGTSIALVRDINTVQAACKYYDHPKQCNALLGRWPSTSRFSTFVGAFGLLDAFLGIAALLLTREHGFVMLAIDTLAALFYFAGGINLAVLYAHEHAHSHRITADVTFHFIGLIATLAAVALVLLLRRSSGRSVSAI</sequence>
<dbReference type="InterPro" id="IPR008253">
    <property type="entry name" value="Marvel"/>
</dbReference>
<evidence type="ECO:0000313" key="8">
    <source>
        <dbReference type="Proteomes" id="UP000215453"/>
    </source>
</evidence>
<evidence type="ECO:0000256" key="4">
    <source>
        <dbReference type="ARBA" id="ARBA00023136"/>
    </source>
</evidence>
<keyword evidence="3 5" id="KW-1133">Transmembrane helix</keyword>
<dbReference type="EMBL" id="LT882682">
    <property type="protein sequence ID" value="SMY26338.1"/>
    <property type="molecule type" value="Genomic_DNA"/>
</dbReference>
<evidence type="ECO:0000256" key="2">
    <source>
        <dbReference type="ARBA" id="ARBA00022692"/>
    </source>
</evidence>
<feature type="transmembrane region" description="Helical" evidence="5">
    <location>
        <begin position="127"/>
        <end position="147"/>
    </location>
</feature>
<evidence type="ECO:0000256" key="3">
    <source>
        <dbReference type="ARBA" id="ARBA00022989"/>
    </source>
</evidence>
<keyword evidence="4 5" id="KW-0472">Membrane</keyword>
<organism evidence="7 8">
    <name type="scientific">Zymoseptoria tritici ST99CH_1A5</name>
    <dbReference type="NCBI Taxonomy" id="1276529"/>
    <lineage>
        <taxon>Eukaryota</taxon>
        <taxon>Fungi</taxon>
        <taxon>Dikarya</taxon>
        <taxon>Ascomycota</taxon>
        <taxon>Pezizomycotina</taxon>
        <taxon>Dothideomycetes</taxon>
        <taxon>Dothideomycetidae</taxon>
        <taxon>Mycosphaerellales</taxon>
        <taxon>Mycosphaerellaceae</taxon>
        <taxon>Zymoseptoria</taxon>
    </lineage>
</organism>
<dbReference type="Proteomes" id="UP000215453">
    <property type="component" value="Chromosome 7"/>
</dbReference>
<protein>
    <recommendedName>
        <fullName evidence="6">MARVEL domain-containing protein</fullName>
    </recommendedName>
</protein>